<proteinExistence type="predicted"/>
<accession>A0A0D7CH60</accession>
<dbReference type="EMBL" id="JRKI01000034">
    <property type="protein sequence ID" value="KIZ15381.1"/>
    <property type="molecule type" value="Genomic_DNA"/>
</dbReference>
<keyword evidence="1" id="KW-0812">Transmembrane</keyword>
<dbReference type="AlphaFoldDB" id="A0A0D7CH60"/>
<keyword evidence="3" id="KW-1185">Reference proteome</keyword>
<dbReference type="RefSeq" id="WP_030066986.1">
    <property type="nucleotide sequence ID" value="NZ_JRKI01000034.1"/>
</dbReference>
<dbReference type="PATRIC" id="fig|1240678.4.peg.5949"/>
<keyword evidence="1" id="KW-0472">Membrane</keyword>
<protein>
    <submittedName>
        <fullName evidence="2">Uncharacterized protein</fullName>
    </submittedName>
</protein>
<dbReference type="Proteomes" id="UP000032458">
    <property type="component" value="Unassembled WGS sequence"/>
</dbReference>
<organism evidence="2 3">
    <name type="scientific">Streptomyces natalensis ATCC 27448</name>
    <dbReference type="NCBI Taxonomy" id="1240678"/>
    <lineage>
        <taxon>Bacteria</taxon>
        <taxon>Bacillati</taxon>
        <taxon>Actinomycetota</taxon>
        <taxon>Actinomycetes</taxon>
        <taxon>Kitasatosporales</taxon>
        <taxon>Streptomycetaceae</taxon>
        <taxon>Streptomyces</taxon>
    </lineage>
</organism>
<feature type="transmembrane region" description="Helical" evidence="1">
    <location>
        <begin position="21"/>
        <end position="54"/>
    </location>
</feature>
<evidence type="ECO:0000313" key="2">
    <source>
        <dbReference type="EMBL" id="KIZ15381.1"/>
    </source>
</evidence>
<reference evidence="2 3" key="1">
    <citation type="submission" date="2014-09" db="EMBL/GenBank/DDBJ databases">
        <title>Draft genome sequence of Streptomyces natalensis ATCC 27448, producer of the antifungal pimaricin.</title>
        <authorList>
            <person name="Mendes M.V."/>
            <person name="Beites T."/>
            <person name="Pires S."/>
            <person name="Santos C.L."/>
            <person name="Moradas-Ferreira P."/>
        </authorList>
    </citation>
    <scope>NUCLEOTIDE SEQUENCE [LARGE SCALE GENOMIC DNA]</scope>
    <source>
        <strain evidence="2 3">ATCC 27448</strain>
    </source>
</reference>
<comment type="caution">
    <text evidence="2">The sequence shown here is derived from an EMBL/GenBank/DDBJ whole genome shotgun (WGS) entry which is preliminary data.</text>
</comment>
<feature type="transmembrane region" description="Helical" evidence="1">
    <location>
        <begin position="60"/>
        <end position="83"/>
    </location>
</feature>
<evidence type="ECO:0000313" key="3">
    <source>
        <dbReference type="Proteomes" id="UP000032458"/>
    </source>
</evidence>
<gene>
    <name evidence="2" type="ORF">SNA_27910</name>
</gene>
<name>A0A0D7CH60_9ACTN</name>
<feature type="transmembrane region" description="Helical" evidence="1">
    <location>
        <begin position="95"/>
        <end position="114"/>
    </location>
</feature>
<keyword evidence="1" id="KW-1133">Transmembrane helix</keyword>
<evidence type="ECO:0000256" key="1">
    <source>
        <dbReference type="SAM" id="Phobius"/>
    </source>
</evidence>
<sequence length="120" mass="12498">MTKTAIGVPHQARPTNEVTWPWILLGVLQLLAAMPMLALIVGGGLVAGIMGLASGGSVGMAVPLLLLLSGPALGLGLPALMLLSPVVRRSNRHSLFALHCSGLLCGTAIEYFFWVSPAMR</sequence>